<dbReference type="EMBL" id="JBHTAP010000001">
    <property type="protein sequence ID" value="MFC7236492.1"/>
    <property type="molecule type" value="Genomic_DNA"/>
</dbReference>
<dbReference type="InterPro" id="IPR011659">
    <property type="entry name" value="WD40"/>
</dbReference>
<dbReference type="Pfam" id="PF00326">
    <property type="entry name" value="Peptidase_S9"/>
    <property type="match status" value="1"/>
</dbReference>
<keyword evidence="2" id="KW-0720">Serine protease</keyword>
<keyword evidence="6" id="KW-1185">Reference proteome</keyword>
<dbReference type="RefSeq" id="WP_276234648.1">
    <property type="nucleotide sequence ID" value="NZ_CP119802.1"/>
</dbReference>
<dbReference type="InterPro" id="IPR011042">
    <property type="entry name" value="6-blade_b-propeller_TolB-like"/>
</dbReference>
<evidence type="ECO:0000313" key="6">
    <source>
        <dbReference type="Proteomes" id="UP001596398"/>
    </source>
</evidence>
<dbReference type="SUPFAM" id="SSF82171">
    <property type="entry name" value="DPP6 N-terminal domain-like"/>
    <property type="match status" value="1"/>
</dbReference>
<dbReference type="InterPro" id="IPR001375">
    <property type="entry name" value="Peptidase_S9_cat"/>
</dbReference>
<accession>A0ABD5ZST0</accession>
<evidence type="ECO:0000256" key="2">
    <source>
        <dbReference type="ARBA" id="ARBA00022825"/>
    </source>
</evidence>
<dbReference type="InterPro" id="IPR029058">
    <property type="entry name" value="AB_hydrolase_fold"/>
</dbReference>
<protein>
    <submittedName>
        <fullName evidence="5">Prolyl oligopeptidase family serine peptidase</fullName>
    </submittedName>
</protein>
<keyword evidence="2" id="KW-0645">Protease</keyword>
<feature type="region of interest" description="Disordered" evidence="3">
    <location>
        <begin position="39"/>
        <end position="70"/>
    </location>
</feature>
<dbReference type="GeneID" id="79268215"/>
<feature type="compositionally biased region" description="Acidic residues" evidence="3">
    <location>
        <begin position="94"/>
        <end position="105"/>
    </location>
</feature>
<name>A0ABD5ZST0_9EURY</name>
<dbReference type="Pfam" id="PF07676">
    <property type="entry name" value="PD40"/>
    <property type="match status" value="1"/>
</dbReference>
<dbReference type="AlphaFoldDB" id="A0ABD5ZST0"/>
<feature type="region of interest" description="Disordered" evidence="3">
    <location>
        <begin position="93"/>
        <end position="113"/>
    </location>
</feature>
<keyword evidence="1" id="KW-0378">Hydrolase</keyword>
<gene>
    <name evidence="5" type="ORF">ACFQJ4_14350</name>
</gene>
<evidence type="ECO:0000313" key="5">
    <source>
        <dbReference type="EMBL" id="MFC7236492.1"/>
    </source>
</evidence>
<organism evidence="5 6">
    <name type="scientific">Halosegnis marinus</name>
    <dbReference type="NCBI Taxonomy" id="3034023"/>
    <lineage>
        <taxon>Archaea</taxon>
        <taxon>Methanobacteriati</taxon>
        <taxon>Methanobacteriota</taxon>
        <taxon>Stenosarchaea group</taxon>
        <taxon>Halobacteria</taxon>
        <taxon>Halobacteriales</taxon>
        <taxon>Natronomonadaceae</taxon>
        <taxon>Halosegnis</taxon>
    </lineage>
</organism>
<reference evidence="5 6" key="1">
    <citation type="journal article" date="2019" name="Int. J. Syst. Evol. Microbiol.">
        <title>The Global Catalogue of Microorganisms (GCM) 10K type strain sequencing project: providing services to taxonomists for standard genome sequencing and annotation.</title>
        <authorList>
            <consortium name="The Broad Institute Genomics Platform"/>
            <consortium name="The Broad Institute Genome Sequencing Center for Infectious Disease"/>
            <person name="Wu L."/>
            <person name="Ma J."/>
        </authorList>
    </citation>
    <scope>NUCLEOTIDE SEQUENCE [LARGE SCALE GENOMIC DNA]</scope>
    <source>
        <strain evidence="5 6">DT85</strain>
    </source>
</reference>
<dbReference type="Proteomes" id="UP001596398">
    <property type="component" value="Unassembled WGS sequence"/>
</dbReference>
<evidence type="ECO:0000256" key="1">
    <source>
        <dbReference type="ARBA" id="ARBA00022801"/>
    </source>
</evidence>
<dbReference type="SUPFAM" id="SSF53474">
    <property type="entry name" value="alpha/beta-Hydrolases"/>
    <property type="match status" value="1"/>
</dbReference>
<sequence length="682" mass="74564">MTTLEPDDIYEYTGVLDAALSPSGDRAAFVATEFDPDEDRRRNSVFVVPTDGSRDPYRLTRASDASSPVWGPDGEKLGFLAARETDLAMTVGPNEEDDEEEENGDDGPKPQVWVFDLARGGDARQATDRDEGVRAFDFGPEGERIVFDARDPSDEQAEKLAERRDDGPIEIERLNHKANGVGWLDDVPSHLFVADLDTREATRLDDAYESGGMAALSGLQPAWGPDGRIAFVANYGDDPEDSAAYDVYTIDPDGSNRERVTDGEHFCSGPAWSPSGDRLAFVARHPPMNWYRPAEVYVADDDGFASVSGNIDRTVALAGAPAWTDDDTVLAPIGDEARTRLLRCHADGSPAERVFDAQGDGENLDAFDATPGGVVAGLSTSDAPTDLHAVESLSETRRLTDLNAGMVEAYDLPGHERVTFENGDGEEIEAVAFYPEGFDPTDPELHPTIARIHGGPMSYDTPGFDLTNAVFANAGYVVICVNYRGSTSYGGDFSESLRGSRGDLESDDVISGVEHLVSEGWADPDRLFCTGFSYGGITSAHIAVREEPFAAIAPEHGIYDFYSNFGTDDNHLWHEDEFGLPWENLDTYRDISSLTDVDEVETPMLITAGEEDWRCPPTQAEQLYLSVKKQGVPAKLVVYQSEHHNVGDPERAIHRLETLLDWFETHDPTVEDGEDEEDGTGE</sequence>
<dbReference type="PANTHER" id="PTHR42776:SF27">
    <property type="entry name" value="DIPEPTIDYL PEPTIDASE FAMILY MEMBER 6"/>
    <property type="match status" value="1"/>
</dbReference>
<dbReference type="Gene3D" id="3.40.50.1820">
    <property type="entry name" value="alpha/beta hydrolase"/>
    <property type="match status" value="1"/>
</dbReference>
<feature type="domain" description="Peptidase S9 prolyl oligopeptidase catalytic" evidence="4">
    <location>
        <begin position="464"/>
        <end position="665"/>
    </location>
</feature>
<evidence type="ECO:0000259" key="4">
    <source>
        <dbReference type="Pfam" id="PF00326"/>
    </source>
</evidence>
<evidence type="ECO:0000256" key="3">
    <source>
        <dbReference type="SAM" id="MobiDB-lite"/>
    </source>
</evidence>
<proteinExistence type="predicted"/>
<dbReference type="GO" id="GO:0008233">
    <property type="term" value="F:peptidase activity"/>
    <property type="evidence" value="ECO:0007669"/>
    <property type="project" value="UniProtKB-ARBA"/>
</dbReference>
<dbReference type="PANTHER" id="PTHR42776">
    <property type="entry name" value="SERINE PEPTIDASE S9 FAMILY MEMBER"/>
    <property type="match status" value="1"/>
</dbReference>
<comment type="caution">
    <text evidence="5">The sequence shown here is derived from an EMBL/GenBank/DDBJ whole genome shotgun (WGS) entry which is preliminary data.</text>
</comment>
<dbReference type="Gene3D" id="2.120.10.30">
    <property type="entry name" value="TolB, C-terminal domain"/>
    <property type="match status" value="2"/>
</dbReference>